<dbReference type="EMBL" id="VWXL01000088">
    <property type="protein sequence ID" value="MVB12334.1"/>
    <property type="molecule type" value="Genomic_DNA"/>
</dbReference>
<sequence>MSWIDKVEEVMQGLSTQLGIPYDFERFLGNKDQLPDAYMVYFLVDDPGVGWADGKETAHEARVQASLFFRDKRSMLTMPNAIEKAFIDAGLSRVGSGRIPYQEATGHYGWRCDFRSYERR</sequence>
<name>A0A6N8I2M9_9FIRM</name>
<evidence type="ECO:0000313" key="2">
    <source>
        <dbReference type="Proteomes" id="UP000469440"/>
    </source>
</evidence>
<gene>
    <name evidence="1" type="ORF">CAFE_30670</name>
</gene>
<keyword evidence="2" id="KW-1185">Reference proteome</keyword>
<protein>
    <submittedName>
        <fullName evidence="1">Uncharacterized protein</fullName>
    </submittedName>
</protein>
<comment type="caution">
    <text evidence="1">The sequence shown here is derived from an EMBL/GenBank/DDBJ whole genome shotgun (WGS) entry which is preliminary data.</text>
</comment>
<proteinExistence type="predicted"/>
<dbReference type="AlphaFoldDB" id="A0A6N8I2M9"/>
<organism evidence="1 2">
    <name type="scientific">Caproicibacter fermentans</name>
    <dbReference type="NCBI Taxonomy" id="2576756"/>
    <lineage>
        <taxon>Bacteria</taxon>
        <taxon>Bacillati</taxon>
        <taxon>Bacillota</taxon>
        <taxon>Clostridia</taxon>
        <taxon>Eubacteriales</taxon>
        <taxon>Acutalibacteraceae</taxon>
        <taxon>Caproicibacter</taxon>
    </lineage>
</organism>
<dbReference type="Proteomes" id="UP000469440">
    <property type="component" value="Unassembled WGS sequence"/>
</dbReference>
<reference evidence="1 2" key="1">
    <citation type="submission" date="2019-09" db="EMBL/GenBank/DDBJ databases">
        <title>Genome sequence of Clostridium sp. EA1.</title>
        <authorList>
            <person name="Poehlein A."/>
            <person name="Bengelsdorf F.R."/>
            <person name="Daniel R."/>
        </authorList>
    </citation>
    <scope>NUCLEOTIDE SEQUENCE [LARGE SCALE GENOMIC DNA]</scope>
    <source>
        <strain evidence="1 2">EA1</strain>
    </source>
</reference>
<evidence type="ECO:0000313" key="1">
    <source>
        <dbReference type="EMBL" id="MVB12334.1"/>
    </source>
</evidence>
<dbReference type="RefSeq" id="WP_156991117.1">
    <property type="nucleotide sequence ID" value="NZ_VWXL01000088.1"/>
</dbReference>
<accession>A0A6N8I2M9</accession>